<sequence>MSHGFMNISLLQEEIKPNISIQVLKRSQTSLWLRASVRRCESRSGAAGSCSSGSGHQELASHCLAAGALKTNGSSALILTTRYTCRAGTFQSLRSEEERGLRLSDCWLIETSEDGLMTMSITRFLVDVYRSG</sequence>
<name>A0A5A9ND51_9TELE</name>
<gene>
    <name evidence="1" type="ORF">E1301_Tti017952</name>
</gene>
<evidence type="ECO:0000313" key="2">
    <source>
        <dbReference type="Proteomes" id="UP000324632"/>
    </source>
</evidence>
<evidence type="ECO:0000313" key="1">
    <source>
        <dbReference type="EMBL" id="KAA0707333.1"/>
    </source>
</evidence>
<dbReference type="AlphaFoldDB" id="A0A5A9ND51"/>
<comment type="caution">
    <text evidence="1">The sequence shown here is derived from an EMBL/GenBank/DDBJ whole genome shotgun (WGS) entry which is preliminary data.</text>
</comment>
<protein>
    <submittedName>
        <fullName evidence="1">Uncharacterized protein</fullName>
    </submittedName>
</protein>
<dbReference type="Proteomes" id="UP000324632">
    <property type="component" value="Chromosome 20"/>
</dbReference>
<organism evidence="1 2">
    <name type="scientific">Triplophysa tibetana</name>
    <dbReference type="NCBI Taxonomy" id="1572043"/>
    <lineage>
        <taxon>Eukaryota</taxon>
        <taxon>Metazoa</taxon>
        <taxon>Chordata</taxon>
        <taxon>Craniata</taxon>
        <taxon>Vertebrata</taxon>
        <taxon>Euteleostomi</taxon>
        <taxon>Actinopterygii</taxon>
        <taxon>Neopterygii</taxon>
        <taxon>Teleostei</taxon>
        <taxon>Ostariophysi</taxon>
        <taxon>Cypriniformes</taxon>
        <taxon>Nemacheilidae</taxon>
        <taxon>Triplophysa</taxon>
    </lineage>
</organism>
<keyword evidence="2" id="KW-1185">Reference proteome</keyword>
<dbReference type="EMBL" id="SOYY01000020">
    <property type="protein sequence ID" value="KAA0707333.1"/>
    <property type="molecule type" value="Genomic_DNA"/>
</dbReference>
<reference evidence="1 2" key="1">
    <citation type="journal article" date="2019" name="Mol. Ecol. Resour.">
        <title>Chromosome-level genome assembly of Triplophysa tibetana, a fish adapted to the harsh high-altitude environment of the Tibetan Plateau.</title>
        <authorList>
            <person name="Yang X."/>
            <person name="Liu H."/>
            <person name="Ma Z."/>
            <person name="Zou Y."/>
            <person name="Zou M."/>
            <person name="Mao Y."/>
            <person name="Li X."/>
            <person name="Wang H."/>
            <person name="Chen T."/>
            <person name="Wang W."/>
            <person name="Yang R."/>
        </authorList>
    </citation>
    <scope>NUCLEOTIDE SEQUENCE [LARGE SCALE GENOMIC DNA]</scope>
    <source>
        <strain evidence="1">TTIB1903HZAU</strain>
        <tissue evidence="1">Muscle</tissue>
    </source>
</reference>
<accession>A0A5A9ND51</accession>
<proteinExistence type="predicted"/>